<proteinExistence type="predicted"/>
<keyword evidence="1" id="KW-0812">Transmembrane</keyword>
<sequence>MFFDIHMTKIVHAQGTGIRFETDISCAIPRKIRATGRLMYTAGSIIEGEEARHDACGEDMNTKWRIIVTIFVIGVTAISLYVNP</sequence>
<reference evidence="2 3" key="1">
    <citation type="submission" date="2020-11" db="EMBL/GenBank/DDBJ databases">
        <title>WGS of Herminiimonas contaminans strain Marseille-Q4544 isolated from planarians Schmidtea mediterranea.</title>
        <authorList>
            <person name="Kangale L."/>
        </authorList>
    </citation>
    <scope>NUCLEOTIDE SEQUENCE [LARGE SCALE GENOMIC DNA]</scope>
    <source>
        <strain evidence="2 3">Marseille-Q4544</strain>
    </source>
</reference>
<keyword evidence="1" id="KW-1133">Transmembrane helix</keyword>
<keyword evidence="1" id="KW-0472">Membrane</keyword>
<dbReference type="EMBL" id="JADOEL010000016">
    <property type="protein sequence ID" value="MBF8179252.1"/>
    <property type="molecule type" value="Genomic_DNA"/>
</dbReference>
<dbReference type="Proteomes" id="UP000657372">
    <property type="component" value="Unassembled WGS sequence"/>
</dbReference>
<keyword evidence="3" id="KW-1185">Reference proteome</keyword>
<evidence type="ECO:0000313" key="2">
    <source>
        <dbReference type="EMBL" id="MBF8179252.1"/>
    </source>
</evidence>
<gene>
    <name evidence="2" type="ORF">IXC47_16335</name>
</gene>
<accession>A0ABS0EYS0</accession>
<protein>
    <submittedName>
        <fullName evidence="2">Uncharacterized protein</fullName>
    </submittedName>
</protein>
<feature type="transmembrane region" description="Helical" evidence="1">
    <location>
        <begin position="64"/>
        <end position="82"/>
    </location>
</feature>
<comment type="caution">
    <text evidence="2">The sequence shown here is derived from an EMBL/GenBank/DDBJ whole genome shotgun (WGS) entry which is preliminary data.</text>
</comment>
<evidence type="ECO:0000313" key="3">
    <source>
        <dbReference type="Proteomes" id="UP000657372"/>
    </source>
</evidence>
<evidence type="ECO:0000256" key="1">
    <source>
        <dbReference type="SAM" id="Phobius"/>
    </source>
</evidence>
<organism evidence="2 3">
    <name type="scientific">Herminiimonas contaminans</name>
    <dbReference type="NCBI Taxonomy" id="1111140"/>
    <lineage>
        <taxon>Bacteria</taxon>
        <taxon>Pseudomonadati</taxon>
        <taxon>Pseudomonadota</taxon>
        <taxon>Betaproteobacteria</taxon>
        <taxon>Burkholderiales</taxon>
        <taxon>Oxalobacteraceae</taxon>
        <taxon>Herminiimonas</taxon>
    </lineage>
</organism>
<name>A0ABS0EYS0_9BURK</name>
<dbReference type="RefSeq" id="WP_195876346.1">
    <property type="nucleotide sequence ID" value="NZ_JADOEL010000016.1"/>
</dbReference>